<reference evidence="2 3" key="1">
    <citation type="journal article" date="2017" name="Int. J. Syst. Evol. Microbiol.">
        <title>Pseudokineococcus basanitobsidens sp. nov., isolated from volcanic rock.</title>
        <authorList>
            <person name="Lee D.W."/>
            <person name="Park M.Y."/>
            <person name="Kim J.J."/>
            <person name="Kim B.S."/>
        </authorList>
    </citation>
    <scope>NUCLEOTIDE SEQUENCE [LARGE SCALE GENOMIC DNA]</scope>
    <source>
        <strain evidence="2 3">DSM 103726</strain>
    </source>
</reference>
<dbReference type="EMBL" id="JBBIAA010000017">
    <property type="protein sequence ID" value="MEJ5946147.1"/>
    <property type="molecule type" value="Genomic_DNA"/>
</dbReference>
<feature type="domain" description="DUF58" evidence="1">
    <location>
        <begin position="192"/>
        <end position="392"/>
    </location>
</feature>
<dbReference type="RefSeq" id="WP_339575531.1">
    <property type="nucleotide sequence ID" value="NZ_JBBIAA010000017.1"/>
</dbReference>
<proteinExistence type="predicted"/>
<dbReference type="InterPro" id="IPR002881">
    <property type="entry name" value="DUF58"/>
</dbReference>
<protein>
    <submittedName>
        <fullName evidence="2">DUF58 domain-containing protein</fullName>
    </submittedName>
</protein>
<evidence type="ECO:0000313" key="3">
    <source>
        <dbReference type="Proteomes" id="UP001387100"/>
    </source>
</evidence>
<gene>
    <name evidence="2" type="ORF">WDZ17_12680</name>
</gene>
<comment type="caution">
    <text evidence="2">The sequence shown here is derived from an EMBL/GenBank/DDBJ whole genome shotgun (WGS) entry which is preliminary data.</text>
</comment>
<accession>A0ABU8RM14</accession>
<dbReference type="PANTHER" id="PTHR33608">
    <property type="entry name" value="BLL2464 PROTEIN"/>
    <property type="match status" value="1"/>
</dbReference>
<evidence type="ECO:0000313" key="2">
    <source>
        <dbReference type="EMBL" id="MEJ5946147.1"/>
    </source>
</evidence>
<dbReference type="Proteomes" id="UP001387100">
    <property type="component" value="Unassembled WGS sequence"/>
</dbReference>
<name>A0ABU8RM14_9ACTN</name>
<organism evidence="2 3">
    <name type="scientific">Pseudokineococcus basanitobsidens</name>
    <dbReference type="NCBI Taxonomy" id="1926649"/>
    <lineage>
        <taxon>Bacteria</taxon>
        <taxon>Bacillati</taxon>
        <taxon>Actinomycetota</taxon>
        <taxon>Actinomycetes</taxon>
        <taxon>Kineosporiales</taxon>
        <taxon>Kineosporiaceae</taxon>
        <taxon>Pseudokineococcus</taxon>
    </lineage>
</organism>
<dbReference type="PANTHER" id="PTHR33608:SF3">
    <property type="entry name" value="SLR2013 PROTEIN"/>
    <property type="match status" value="1"/>
</dbReference>
<dbReference type="Pfam" id="PF01882">
    <property type="entry name" value="DUF58"/>
    <property type="match status" value="1"/>
</dbReference>
<keyword evidence="3" id="KW-1185">Reference proteome</keyword>
<sequence length="430" mass="46666">MAVTGRLVLLVALGAVPVALLPGWVPAAAWALVVVLAVGADLLLAASPRALALERRVPEALRLGEATTSELLVTNPGRRRLRGVVRDAWPPSAGSGEDRHALDVPAGERRRLVTSLRPTRRGDREADRVTVRALGPLGVAARQRSRDVPASVRVLPPFRSRRHLPSRLARLRDLEGRSAVQVRGQGTEFDSLRDYVEGDDVRSIDWRATARRQELVVRTWRPERDRRVLLVLDTSRTAAGRVGDAPRLDAALDAALLLAALASRAGDRVDLVAVDRRVRARVERATGAALLPALVQAMAPLEARLTEADWPLVVRTLRTSLTRRALVVLLTPLEPAAVEEGLLPVLGQLTSRHQVVVASVTDPRLAQMRAGRGDEVAVYDAAAAERTLLETDRLVERLSRAGVHVVRGTPEELPPRLADAYLALKAAGRL</sequence>
<evidence type="ECO:0000259" key="1">
    <source>
        <dbReference type="Pfam" id="PF01882"/>
    </source>
</evidence>